<reference evidence="1 2" key="1">
    <citation type="submission" date="2023-08" db="EMBL/GenBank/DDBJ databases">
        <title>Black Yeasts Isolated from many extreme environments.</title>
        <authorList>
            <person name="Coleine C."/>
            <person name="Stajich J.E."/>
            <person name="Selbmann L."/>
        </authorList>
    </citation>
    <scope>NUCLEOTIDE SEQUENCE [LARGE SCALE GENOMIC DNA]</scope>
    <source>
        <strain evidence="1 2">CCFEE 5935</strain>
    </source>
</reference>
<dbReference type="GeneID" id="89922278"/>
<proteinExistence type="predicted"/>
<organism evidence="1 2">
    <name type="scientific">Saxophila tyrrhenica</name>
    <dbReference type="NCBI Taxonomy" id="1690608"/>
    <lineage>
        <taxon>Eukaryota</taxon>
        <taxon>Fungi</taxon>
        <taxon>Dikarya</taxon>
        <taxon>Ascomycota</taxon>
        <taxon>Pezizomycotina</taxon>
        <taxon>Dothideomycetes</taxon>
        <taxon>Dothideomycetidae</taxon>
        <taxon>Mycosphaerellales</taxon>
        <taxon>Extremaceae</taxon>
        <taxon>Saxophila</taxon>
    </lineage>
</organism>
<sequence>MAASAMFACELMDAAIFAVHNWGIMQLAALMNDSKGIGTAIPPHLEALPSSDWMGPPQNDAESKPFGDEWVAVETDIAGEKFIWRPSDSSTNISSYNGHIDIKAWDTDTHIAQGCWHGAPDKCGTMYDFHPECQLVGEYISQEDYDDMTNWAMRLLDDLPEHLPEDYGWVWGPSNWPHGYANAVSPQGEPMSNAQ</sequence>
<evidence type="ECO:0000313" key="2">
    <source>
        <dbReference type="Proteomes" id="UP001337655"/>
    </source>
</evidence>
<dbReference type="EMBL" id="JAVRRT010000001">
    <property type="protein sequence ID" value="KAK5175789.1"/>
    <property type="molecule type" value="Genomic_DNA"/>
</dbReference>
<keyword evidence="2" id="KW-1185">Reference proteome</keyword>
<dbReference type="Proteomes" id="UP001337655">
    <property type="component" value="Unassembled WGS sequence"/>
</dbReference>
<protein>
    <submittedName>
        <fullName evidence="1">Uncharacterized protein</fullName>
    </submittedName>
</protein>
<dbReference type="RefSeq" id="XP_064664427.1">
    <property type="nucleotide sequence ID" value="XM_064798193.1"/>
</dbReference>
<accession>A0AAV9PP01</accession>
<evidence type="ECO:0000313" key="1">
    <source>
        <dbReference type="EMBL" id="KAK5175789.1"/>
    </source>
</evidence>
<name>A0AAV9PP01_9PEZI</name>
<dbReference type="AlphaFoldDB" id="A0AAV9PP01"/>
<comment type="caution">
    <text evidence="1">The sequence shown here is derived from an EMBL/GenBank/DDBJ whole genome shotgun (WGS) entry which is preliminary data.</text>
</comment>
<gene>
    <name evidence="1" type="ORF">LTR77_000929</name>
</gene>